<evidence type="ECO:0000313" key="9">
    <source>
        <dbReference type="Proteomes" id="UP000231990"/>
    </source>
</evidence>
<dbReference type="Gene3D" id="1.20.1530.20">
    <property type="match status" value="1"/>
</dbReference>
<evidence type="ECO:0000256" key="4">
    <source>
        <dbReference type="ARBA" id="ARBA00023136"/>
    </source>
</evidence>
<name>A0A2M9ZP45_9LEPT</name>
<evidence type="ECO:0000256" key="1">
    <source>
        <dbReference type="ARBA" id="ARBA00004141"/>
    </source>
</evidence>
<dbReference type="Proteomes" id="UP000231962">
    <property type="component" value="Unassembled WGS sequence"/>
</dbReference>
<evidence type="ECO:0000256" key="2">
    <source>
        <dbReference type="ARBA" id="ARBA00022692"/>
    </source>
</evidence>
<protein>
    <submittedName>
        <fullName evidence="7">Transporter</fullName>
    </submittedName>
</protein>
<dbReference type="OrthoDB" id="9806785at2"/>
<feature type="transmembrane region" description="Helical" evidence="5">
    <location>
        <begin position="123"/>
        <end position="148"/>
    </location>
</feature>
<evidence type="ECO:0000256" key="5">
    <source>
        <dbReference type="SAM" id="Phobius"/>
    </source>
</evidence>
<feature type="transmembrane region" description="Helical" evidence="5">
    <location>
        <begin position="194"/>
        <end position="211"/>
    </location>
</feature>
<comment type="subcellular location">
    <subcellularLocation>
        <location evidence="1">Membrane</location>
        <topology evidence="1">Multi-pass membrane protein</topology>
    </subcellularLocation>
</comment>
<keyword evidence="4 5" id="KW-0472">Membrane</keyword>
<dbReference type="EMBL" id="NPDZ01000003">
    <property type="protein sequence ID" value="PJZ73858.1"/>
    <property type="molecule type" value="Genomic_DNA"/>
</dbReference>
<feature type="transmembrane region" description="Helical" evidence="5">
    <location>
        <begin position="12"/>
        <end position="31"/>
    </location>
</feature>
<dbReference type="InterPro" id="IPR002657">
    <property type="entry name" value="BilAc:Na_symport/Acr3"/>
</dbReference>
<evidence type="ECO:0000313" key="6">
    <source>
        <dbReference type="EMBL" id="PJZ70647.1"/>
    </source>
</evidence>
<dbReference type="RefSeq" id="WP_100712654.1">
    <property type="nucleotide sequence ID" value="NZ_NPDY01000002.1"/>
</dbReference>
<reference evidence="8 9" key="1">
    <citation type="submission" date="2017-07" db="EMBL/GenBank/DDBJ databases">
        <title>Leptospira spp. isolated from tropical soils.</title>
        <authorList>
            <person name="Thibeaux R."/>
            <person name="Iraola G."/>
            <person name="Ferres I."/>
            <person name="Bierque E."/>
            <person name="Girault D."/>
            <person name="Soupe-Gilbert M.-E."/>
            <person name="Picardeau M."/>
            <person name="Goarant C."/>
        </authorList>
    </citation>
    <scope>NUCLEOTIDE SEQUENCE [LARGE SCALE GENOMIC DNA]</scope>
    <source>
        <strain evidence="7 9">FH1-B-B1</strain>
        <strain evidence="6 8">FH1-B-C1</strain>
    </source>
</reference>
<evidence type="ECO:0000313" key="7">
    <source>
        <dbReference type="EMBL" id="PJZ73858.1"/>
    </source>
</evidence>
<dbReference type="PANTHER" id="PTHR10361">
    <property type="entry name" value="SODIUM-BILE ACID COTRANSPORTER"/>
    <property type="match status" value="1"/>
</dbReference>
<dbReference type="PANTHER" id="PTHR10361:SF28">
    <property type="entry name" value="P3 PROTEIN-RELATED"/>
    <property type="match status" value="1"/>
</dbReference>
<sequence>MEKIFEKASLLFPLWVLLGAILSWILPEWISWFQGPWITYGLGITMLGMGITLVPDDFKRIASAPKPVLIGVLAQYTVMPISGWVIGNLGNLPEPLATGLILVSCCPGGVASNVITFLARGDVALSVTMTAISTLLAVVMTPALTLLLVGSTVPVKPEKLFLSTFEVILLPVILGLLLNVYLPRAARTLKKVSPLVAVVLITLIVSSVIGSSKQSLLESGGKLVVCVFLLHISGYFFGYWIGKWSTRNSIFARTISIEVGMQNSALGVALAQNNFQNPIVAVPAALSSFVHSVIGSILAGIWRRTARSSEEEISEVSVDLP</sequence>
<keyword evidence="2 5" id="KW-0812">Transmembrane</keyword>
<feature type="transmembrane region" description="Helical" evidence="5">
    <location>
        <begin position="160"/>
        <end position="182"/>
    </location>
</feature>
<organism evidence="7 9">
    <name type="scientific">Leptospira perolatii</name>
    <dbReference type="NCBI Taxonomy" id="2023191"/>
    <lineage>
        <taxon>Bacteria</taxon>
        <taxon>Pseudomonadati</taxon>
        <taxon>Spirochaetota</taxon>
        <taxon>Spirochaetia</taxon>
        <taxon>Leptospirales</taxon>
        <taxon>Leptospiraceae</taxon>
        <taxon>Leptospira</taxon>
    </lineage>
</organism>
<feature type="transmembrane region" description="Helical" evidence="5">
    <location>
        <begin position="67"/>
        <end position="86"/>
    </location>
</feature>
<dbReference type="Pfam" id="PF01758">
    <property type="entry name" value="SBF"/>
    <property type="match status" value="1"/>
</dbReference>
<feature type="transmembrane region" description="Helical" evidence="5">
    <location>
        <begin position="223"/>
        <end position="241"/>
    </location>
</feature>
<accession>A0A2M9ZP45</accession>
<comment type="caution">
    <text evidence="7">The sequence shown here is derived from an EMBL/GenBank/DDBJ whole genome shotgun (WGS) entry which is preliminary data.</text>
</comment>
<keyword evidence="8" id="KW-1185">Reference proteome</keyword>
<evidence type="ECO:0000313" key="8">
    <source>
        <dbReference type="Proteomes" id="UP000231962"/>
    </source>
</evidence>
<proteinExistence type="predicted"/>
<keyword evidence="3 5" id="KW-1133">Transmembrane helix</keyword>
<feature type="transmembrane region" description="Helical" evidence="5">
    <location>
        <begin position="37"/>
        <end position="55"/>
    </location>
</feature>
<dbReference type="Proteomes" id="UP000231990">
    <property type="component" value="Unassembled WGS sequence"/>
</dbReference>
<dbReference type="GO" id="GO:0016020">
    <property type="term" value="C:membrane"/>
    <property type="evidence" value="ECO:0007669"/>
    <property type="project" value="UniProtKB-SubCell"/>
</dbReference>
<dbReference type="InterPro" id="IPR004710">
    <property type="entry name" value="Bilac:Na_transpt"/>
</dbReference>
<dbReference type="EMBL" id="NPDY01000002">
    <property type="protein sequence ID" value="PJZ70647.1"/>
    <property type="molecule type" value="Genomic_DNA"/>
</dbReference>
<dbReference type="InterPro" id="IPR038770">
    <property type="entry name" value="Na+/solute_symporter_sf"/>
</dbReference>
<evidence type="ECO:0000256" key="3">
    <source>
        <dbReference type="ARBA" id="ARBA00022989"/>
    </source>
</evidence>
<dbReference type="AlphaFoldDB" id="A0A2M9ZP45"/>
<gene>
    <name evidence="6" type="ORF">CH360_03690</name>
    <name evidence="7" type="ORF">CH373_06830</name>
</gene>